<feature type="binding site" evidence="5">
    <location>
        <position position="315"/>
    </location>
    <ligand>
        <name>substrate</name>
    </ligand>
</feature>
<feature type="binding site" evidence="5">
    <location>
        <position position="376"/>
    </location>
    <ligand>
        <name>pyridoxal 5'-phosphate</name>
        <dbReference type="ChEBI" id="CHEBI:597326"/>
    </ligand>
</feature>
<sequence>MTEAFVYCKGILHAENVSLPLIAQQVGTPFYCYSTRYINEQFALYRDAFSTQRAMIAYALKANSNQAILTLLANQGAGADVVSKGELMRALQAGIPAKRIVYSGVGKTTEEIDFALSNDICSFNVESEPELEHLSARSVALGKTARISLRINPDVDAKTHKKIATGKSENKFGIPIKNASQTYQHALQLPGLSVQGVDVHIGSQISELQPFDDAFTIVADFVRHLRADGILIEHVDVGGGLGIQYRHDNHILPSVEEYARIVKKHFDPLNVEIILEPGRNIVGNAGILVSSVIYFKKGEGKNFVIVDAAMNDLIRPTLYDAWQDIMPIKEAVIGVESVVADIVGPVCETGDYLGLERSLPLLHSDDLIAILGAGAYGAVLANTYNTRRLIPEVLVNDDKFAVIRERPDYQSIIDLDHVPDFVYKF</sequence>
<reference evidence="11 12" key="1">
    <citation type="submission" date="2012-03" db="EMBL/GenBank/DDBJ databases">
        <title>The Genome Sequence of Bartonella tamiae Th239.</title>
        <authorList>
            <consortium name="The Broad Institute Genome Sequencing Platform"/>
            <consortium name="The Broad Institute Genome Sequencing Center for Infectious Disease"/>
            <person name="Feldgarden M."/>
            <person name="Kirby J."/>
            <person name="Kosoy M."/>
            <person name="Birtles R."/>
            <person name="Probert W.S."/>
            <person name="Chiaraviglio L."/>
            <person name="Young S.K."/>
            <person name="Zeng Q."/>
            <person name="Gargeya S."/>
            <person name="Fitzgerald M."/>
            <person name="Haas B."/>
            <person name="Abouelleil A."/>
            <person name="Alvarado L."/>
            <person name="Arachchi H.M."/>
            <person name="Berlin A."/>
            <person name="Chapman S.B."/>
            <person name="Gearin G."/>
            <person name="Goldberg J."/>
            <person name="Griggs A."/>
            <person name="Gujja S."/>
            <person name="Hansen M."/>
            <person name="Heiman D."/>
            <person name="Howarth C."/>
            <person name="Larimer J."/>
            <person name="Lui A."/>
            <person name="MacDonald P.J.P."/>
            <person name="McCowen C."/>
            <person name="Montmayeur A."/>
            <person name="Murphy C."/>
            <person name="Neiman D."/>
            <person name="Pearson M."/>
            <person name="Priest M."/>
            <person name="Roberts A."/>
            <person name="Saif S."/>
            <person name="Shea T."/>
            <person name="Sisk P."/>
            <person name="Stolte C."/>
            <person name="Sykes S."/>
            <person name="Wortman J."/>
            <person name="Nusbaum C."/>
            <person name="Birren B."/>
        </authorList>
    </citation>
    <scope>NUCLEOTIDE SEQUENCE [LARGE SCALE GENOMIC DNA]</scope>
    <source>
        <strain evidence="11 12">Th239</strain>
    </source>
</reference>
<keyword evidence="5 8" id="KW-0457">Lysine biosynthesis</keyword>
<dbReference type="EC" id="4.1.1.20" evidence="5 6"/>
<feature type="active site" description="Proton donor" evidence="7">
    <location>
        <position position="347"/>
    </location>
</feature>
<dbReference type="STRING" id="1094558.ME5_00330"/>
<dbReference type="GO" id="GO:0008836">
    <property type="term" value="F:diaminopimelate decarboxylase activity"/>
    <property type="evidence" value="ECO:0007669"/>
    <property type="project" value="UniProtKB-UniRule"/>
</dbReference>
<feature type="binding site" evidence="5">
    <location>
        <position position="348"/>
    </location>
    <ligand>
        <name>substrate</name>
    </ligand>
</feature>
<comment type="cofactor">
    <cofactor evidence="1 5 7 8">
        <name>pyridoxal 5'-phosphate</name>
        <dbReference type="ChEBI" id="CHEBI:597326"/>
    </cofactor>
</comment>
<dbReference type="InterPro" id="IPR002986">
    <property type="entry name" value="DAP_deCOOHase_LysA"/>
</dbReference>
<evidence type="ECO:0000256" key="6">
    <source>
        <dbReference type="NCBIfam" id="TIGR01048"/>
    </source>
</evidence>
<dbReference type="UniPathway" id="UPA00034">
    <property type="reaction ID" value="UER00027"/>
</dbReference>
<feature type="binding site" evidence="5">
    <location>
        <begin position="276"/>
        <end position="279"/>
    </location>
    <ligand>
        <name>pyridoxal 5'-phosphate</name>
        <dbReference type="ChEBI" id="CHEBI:597326"/>
    </ligand>
</feature>
<dbReference type="InterPro" id="IPR009006">
    <property type="entry name" value="Ala_racemase/Decarboxylase_C"/>
</dbReference>
<keyword evidence="5" id="KW-0028">Amino-acid biosynthesis</keyword>
<keyword evidence="3 5" id="KW-0663">Pyridoxal phosphate</keyword>
<dbReference type="Gene3D" id="2.40.37.10">
    <property type="entry name" value="Lyase, Ornithine Decarboxylase, Chain A, domain 1"/>
    <property type="match status" value="1"/>
</dbReference>
<evidence type="ECO:0000313" key="11">
    <source>
        <dbReference type="EMBL" id="EJF90998.1"/>
    </source>
</evidence>
<feature type="modified residue" description="N6-(pyridoxal phosphate)lysine" evidence="5 7">
    <location>
        <position position="61"/>
    </location>
</feature>
<dbReference type="CDD" id="cd06828">
    <property type="entry name" value="PLPDE_III_DapDC"/>
    <property type="match status" value="1"/>
</dbReference>
<dbReference type="InterPro" id="IPR022643">
    <property type="entry name" value="De-COase2_C"/>
</dbReference>
<comment type="caution">
    <text evidence="11">The sequence shown here is derived from an EMBL/GenBank/DDBJ whole genome shotgun (WGS) entry which is preliminary data.</text>
</comment>
<comment type="subunit">
    <text evidence="5">Homodimer.</text>
</comment>
<dbReference type="InterPro" id="IPR022653">
    <property type="entry name" value="De-COase2_pyr-phos_BS"/>
</dbReference>
<dbReference type="OrthoDB" id="9802241at2"/>
<feature type="binding site" evidence="5">
    <location>
        <position position="240"/>
    </location>
    <ligand>
        <name>pyridoxal 5'-phosphate</name>
        <dbReference type="ChEBI" id="CHEBI:597326"/>
    </ligand>
</feature>
<comment type="similarity">
    <text evidence="5">Belongs to the Orn/Lys/Arg decarboxylase class-II family. LysA subfamily.</text>
</comment>
<dbReference type="NCBIfam" id="TIGR01048">
    <property type="entry name" value="lysA"/>
    <property type="match status" value="1"/>
</dbReference>
<dbReference type="PRINTS" id="PR01179">
    <property type="entry name" value="ODADCRBXLASE"/>
</dbReference>
<evidence type="ECO:0000256" key="4">
    <source>
        <dbReference type="ARBA" id="ARBA00023239"/>
    </source>
</evidence>
<evidence type="ECO:0000256" key="7">
    <source>
        <dbReference type="PIRSR" id="PIRSR600183-50"/>
    </source>
</evidence>
<dbReference type="RefSeq" id="WP_008037855.1">
    <property type="nucleotide sequence ID" value="NZ_JH725147.1"/>
</dbReference>
<dbReference type="PROSITE" id="PS00878">
    <property type="entry name" value="ODR_DC_2_1"/>
    <property type="match status" value="1"/>
</dbReference>
<comment type="pathway">
    <text evidence="5 8">Amino-acid biosynthesis; L-lysine biosynthesis via DAP pathway; L-lysine from DL-2,6-diaminopimelate: step 1/1.</text>
</comment>
<dbReference type="HAMAP" id="MF_02120">
    <property type="entry name" value="LysA"/>
    <property type="match status" value="1"/>
</dbReference>
<dbReference type="InterPro" id="IPR000183">
    <property type="entry name" value="Orn/DAP/Arg_de-COase"/>
</dbReference>
<evidence type="ECO:0000313" key="12">
    <source>
        <dbReference type="Proteomes" id="UP000008952"/>
    </source>
</evidence>
<evidence type="ECO:0000256" key="5">
    <source>
        <dbReference type="HAMAP-Rule" id="MF_02120"/>
    </source>
</evidence>
<feature type="binding site" evidence="5">
    <location>
        <position position="279"/>
    </location>
    <ligand>
        <name>substrate</name>
    </ligand>
</feature>
<dbReference type="PROSITE" id="PS00879">
    <property type="entry name" value="ODR_DC_2_2"/>
    <property type="match status" value="1"/>
</dbReference>
<evidence type="ECO:0000259" key="10">
    <source>
        <dbReference type="Pfam" id="PF02784"/>
    </source>
</evidence>
<evidence type="ECO:0000259" key="9">
    <source>
        <dbReference type="Pfam" id="PF00278"/>
    </source>
</evidence>
<dbReference type="PRINTS" id="PR01181">
    <property type="entry name" value="DAPDCRBXLASE"/>
</dbReference>
<keyword evidence="4 5" id="KW-0456">Lyase</keyword>
<comment type="function">
    <text evidence="5">Specifically catalyzes the decarboxylation of meso-diaminopimelate (meso-DAP) to L-lysine.</text>
</comment>
<comment type="catalytic activity">
    <reaction evidence="5 8">
        <text>meso-2,6-diaminopimelate + H(+) = L-lysine + CO2</text>
        <dbReference type="Rhea" id="RHEA:15101"/>
        <dbReference type="ChEBI" id="CHEBI:15378"/>
        <dbReference type="ChEBI" id="CHEBI:16526"/>
        <dbReference type="ChEBI" id="CHEBI:32551"/>
        <dbReference type="ChEBI" id="CHEBI:57791"/>
        <dbReference type="EC" id="4.1.1.20"/>
    </reaction>
</comment>
<dbReference type="GO" id="GO:0009089">
    <property type="term" value="P:lysine biosynthetic process via diaminopimelate"/>
    <property type="evidence" value="ECO:0007669"/>
    <property type="project" value="UniProtKB-UniRule"/>
</dbReference>
<dbReference type="Pfam" id="PF02784">
    <property type="entry name" value="Orn_Arg_deC_N"/>
    <property type="match status" value="1"/>
</dbReference>
<dbReference type="Gene3D" id="3.20.20.10">
    <property type="entry name" value="Alanine racemase"/>
    <property type="match status" value="1"/>
</dbReference>
<dbReference type="GO" id="GO:0030170">
    <property type="term" value="F:pyridoxal phosphate binding"/>
    <property type="evidence" value="ECO:0007669"/>
    <property type="project" value="UniProtKB-UniRule"/>
</dbReference>
<keyword evidence="2 5" id="KW-0210">Decarboxylase</keyword>
<proteinExistence type="inferred from homology"/>
<protein>
    <recommendedName>
        <fullName evidence="5 6">Diaminopimelate decarboxylase</fullName>
        <shortName evidence="5">DAP decarboxylase</shortName>
        <shortName evidence="5">DAPDC</shortName>
        <ecNumber evidence="5 6">4.1.1.20</ecNumber>
    </recommendedName>
</protein>
<dbReference type="InterPro" id="IPR022657">
    <property type="entry name" value="De-COase2_CS"/>
</dbReference>
<feature type="binding site" evidence="5">
    <location>
        <position position="319"/>
    </location>
    <ligand>
        <name>substrate</name>
    </ligand>
</feature>
<dbReference type="EMBL" id="AIMB01000003">
    <property type="protein sequence ID" value="EJF90998.1"/>
    <property type="molecule type" value="Genomic_DNA"/>
</dbReference>
<dbReference type="PATRIC" id="fig|1094558.3.peg.365"/>
<evidence type="ECO:0000256" key="8">
    <source>
        <dbReference type="RuleBase" id="RU003738"/>
    </source>
</evidence>
<feature type="domain" description="Orn/DAP/Arg decarboxylase 2 N-terminal" evidence="10">
    <location>
        <begin position="37"/>
        <end position="282"/>
    </location>
</feature>
<dbReference type="AlphaFoldDB" id="J0ZQR4"/>
<dbReference type="HOGENOM" id="CLU_026444_0_0_5"/>
<dbReference type="Proteomes" id="UP000008952">
    <property type="component" value="Unassembled WGS sequence"/>
</dbReference>
<dbReference type="InterPro" id="IPR022644">
    <property type="entry name" value="De-COase2_N"/>
</dbReference>
<evidence type="ECO:0000256" key="2">
    <source>
        <dbReference type="ARBA" id="ARBA00022793"/>
    </source>
</evidence>
<feature type="domain" description="Orn/DAP/Arg decarboxylase 2 C-terminal" evidence="9">
    <location>
        <begin position="31"/>
        <end position="374"/>
    </location>
</feature>
<dbReference type="PANTHER" id="PTHR43727:SF2">
    <property type="entry name" value="GROUP IV DECARBOXYLASE"/>
    <property type="match status" value="1"/>
</dbReference>
<dbReference type="Pfam" id="PF00278">
    <property type="entry name" value="Orn_DAP_Arg_deC"/>
    <property type="match status" value="1"/>
</dbReference>
<gene>
    <name evidence="5" type="primary">lysA</name>
    <name evidence="11" type="ORF">ME5_00330</name>
</gene>
<dbReference type="InterPro" id="IPR029066">
    <property type="entry name" value="PLP-binding_barrel"/>
</dbReference>
<organism evidence="11 12">
    <name type="scientific">Bartonella tamiae Th239</name>
    <dbReference type="NCBI Taxonomy" id="1094558"/>
    <lineage>
        <taxon>Bacteria</taxon>
        <taxon>Pseudomonadati</taxon>
        <taxon>Pseudomonadota</taxon>
        <taxon>Alphaproteobacteria</taxon>
        <taxon>Hyphomicrobiales</taxon>
        <taxon>Bartonellaceae</taxon>
        <taxon>Bartonella</taxon>
    </lineage>
</organism>
<dbReference type="SUPFAM" id="SSF50621">
    <property type="entry name" value="Alanine racemase C-terminal domain-like"/>
    <property type="match status" value="1"/>
</dbReference>
<evidence type="ECO:0000256" key="3">
    <source>
        <dbReference type="ARBA" id="ARBA00022898"/>
    </source>
</evidence>
<evidence type="ECO:0000256" key="1">
    <source>
        <dbReference type="ARBA" id="ARBA00001933"/>
    </source>
</evidence>
<keyword evidence="12" id="KW-1185">Reference proteome</keyword>
<dbReference type="eggNOG" id="COG0019">
    <property type="taxonomic scope" value="Bacteria"/>
</dbReference>
<name>J0ZQR4_9HYPH</name>
<dbReference type="PANTHER" id="PTHR43727">
    <property type="entry name" value="DIAMINOPIMELATE DECARBOXYLASE"/>
    <property type="match status" value="1"/>
</dbReference>
<dbReference type="SUPFAM" id="SSF51419">
    <property type="entry name" value="PLP-binding barrel"/>
    <property type="match status" value="1"/>
</dbReference>
<accession>J0ZQR4</accession>
<feature type="binding site" evidence="5">
    <location>
        <position position="376"/>
    </location>
    <ligand>
        <name>substrate</name>
    </ligand>
</feature>
<dbReference type="FunFam" id="3.20.20.10:FF:000003">
    <property type="entry name" value="Diaminopimelate decarboxylase"/>
    <property type="match status" value="1"/>
</dbReference>